<keyword evidence="3" id="KW-1185">Reference proteome</keyword>
<dbReference type="Pfam" id="PF00271">
    <property type="entry name" value="Helicase_C"/>
    <property type="match status" value="1"/>
</dbReference>
<name>A0A1J7JG98_9PEZI</name>
<dbReference type="SMART" id="SM00490">
    <property type="entry name" value="HELICc"/>
    <property type="match status" value="1"/>
</dbReference>
<dbReference type="AlphaFoldDB" id="A0A1J7JG98"/>
<evidence type="ECO:0000259" key="1">
    <source>
        <dbReference type="PROSITE" id="PS51194"/>
    </source>
</evidence>
<gene>
    <name evidence="2" type="ORF">CONLIGDRAFT_632530</name>
</gene>
<dbReference type="SUPFAM" id="SSF52540">
    <property type="entry name" value="P-loop containing nucleoside triphosphate hydrolases"/>
    <property type="match status" value="1"/>
</dbReference>
<dbReference type="PROSITE" id="PS51194">
    <property type="entry name" value="HELICASE_CTER"/>
    <property type="match status" value="1"/>
</dbReference>
<sequence length="297" mass="33346">MKPAKKTFTTPAEYLEDVQTLADQVKDKIRAITQSDSYEQVVRSLQTYIELTPLQVASTFPGAAHLILHGKIKFDVTSLRGLIKKAKGNVTSVQEFTDLTDSIITGSAKLEEISQLFLRMEEDHQSRPKGNDGSPKKLRDNRQMKKLVVITPTLGEAVFLYLGLKKRLASVKGAKTVLLHADLLASEKQRMTTDFQALTPGSAKILVTPYEVGGTGLNLQTANYQVLTGPLRTKDYELQAFARTNREGNMLRLHHWLYLTDDNPADRLIIARQANMRVASNPFDMRDEFRVEKEDGE</sequence>
<reference evidence="2 3" key="1">
    <citation type="submission" date="2016-10" db="EMBL/GenBank/DDBJ databases">
        <title>Draft genome sequence of Coniochaeta ligniaria NRRL30616, a lignocellulolytic fungus for bioabatement of inhibitors in plant biomass hydrolysates.</title>
        <authorList>
            <consortium name="DOE Joint Genome Institute"/>
            <person name="Jimenez D.J."/>
            <person name="Hector R.E."/>
            <person name="Riley R."/>
            <person name="Sun H."/>
            <person name="Grigoriev I.V."/>
            <person name="Van Elsas J.D."/>
            <person name="Nichols N.N."/>
        </authorList>
    </citation>
    <scope>NUCLEOTIDE SEQUENCE [LARGE SCALE GENOMIC DNA]</scope>
    <source>
        <strain evidence="2 3">NRRL 30616</strain>
    </source>
</reference>
<dbReference type="Gene3D" id="3.40.50.300">
    <property type="entry name" value="P-loop containing nucleotide triphosphate hydrolases"/>
    <property type="match status" value="1"/>
</dbReference>
<dbReference type="Proteomes" id="UP000182658">
    <property type="component" value="Unassembled WGS sequence"/>
</dbReference>
<accession>A0A1J7JG98</accession>
<proteinExistence type="predicted"/>
<feature type="domain" description="Helicase C-terminal" evidence="1">
    <location>
        <begin position="112"/>
        <end position="289"/>
    </location>
</feature>
<dbReference type="InterPro" id="IPR001650">
    <property type="entry name" value="Helicase_C-like"/>
</dbReference>
<evidence type="ECO:0000313" key="2">
    <source>
        <dbReference type="EMBL" id="OIW28276.1"/>
    </source>
</evidence>
<evidence type="ECO:0000313" key="3">
    <source>
        <dbReference type="Proteomes" id="UP000182658"/>
    </source>
</evidence>
<protein>
    <recommendedName>
        <fullName evidence="1">Helicase C-terminal domain-containing protein</fullName>
    </recommendedName>
</protein>
<dbReference type="OrthoDB" id="4161342at2759"/>
<organism evidence="2 3">
    <name type="scientific">Coniochaeta ligniaria NRRL 30616</name>
    <dbReference type="NCBI Taxonomy" id="1408157"/>
    <lineage>
        <taxon>Eukaryota</taxon>
        <taxon>Fungi</taxon>
        <taxon>Dikarya</taxon>
        <taxon>Ascomycota</taxon>
        <taxon>Pezizomycotina</taxon>
        <taxon>Sordariomycetes</taxon>
        <taxon>Sordariomycetidae</taxon>
        <taxon>Coniochaetales</taxon>
        <taxon>Coniochaetaceae</taxon>
        <taxon>Coniochaeta</taxon>
    </lineage>
</organism>
<dbReference type="InParanoid" id="A0A1J7JG98"/>
<dbReference type="InterPro" id="IPR027417">
    <property type="entry name" value="P-loop_NTPase"/>
</dbReference>
<dbReference type="EMBL" id="KV875098">
    <property type="protein sequence ID" value="OIW28276.1"/>
    <property type="molecule type" value="Genomic_DNA"/>
</dbReference>